<reference evidence="1 2" key="1">
    <citation type="submission" date="2018-09" db="EMBL/GenBank/DDBJ databases">
        <authorList>
            <person name="Zhu H."/>
        </authorList>
    </citation>
    <scope>NUCLEOTIDE SEQUENCE [LARGE SCALE GENOMIC DNA]</scope>
    <source>
        <strain evidence="1 2">K1W22B-8</strain>
    </source>
</reference>
<protein>
    <submittedName>
        <fullName evidence="1">Uncharacterized protein</fullName>
    </submittedName>
</protein>
<evidence type="ECO:0000313" key="1">
    <source>
        <dbReference type="EMBL" id="RJF87315.1"/>
    </source>
</evidence>
<dbReference type="EMBL" id="QYUK01000011">
    <property type="protein sequence ID" value="RJF87315.1"/>
    <property type="molecule type" value="Genomic_DNA"/>
</dbReference>
<evidence type="ECO:0000313" key="2">
    <source>
        <dbReference type="Proteomes" id="UP000284605"/>
    </source>
</evidence>
<proteinExistence type="predicted"/>
<dbReference type="Proteomes" id="UP000284605">
    <property type="component" value="Unassembled WGS sequence"/>
</dbReference>
<dbReference type="OrthoDB" id="7630116at2"/>
<dbReference type="AlphaFoldDB" id="A0A418WBD6"/>
<name>A0A418WBD6_9PROT</name>
<gene>
    <name evidence="1" type="ORF">D3874_09980</name>
</gene>
<organism evidence="1 2">
    <name type="scientific">Oleomonas cavernae</name>
    <dbReference type="NCBI Taxonomy" id="2320859"/>
    <lineage>
        <taxon>Bacteria</taxon>
        <taxon>Pseudomonadati</taxon>
        <taxon>Pseudomonadota</taxon>
        <taxon>Alphaproteobacteria</taxon>
        <taxon>Acetobacterales</taxon>
        <taxon>Acetobacteraceae</taxon>
        <taxon>Oleomonas</taxon>
    </lineage>
</organism>
<dbReference type="RefSeq" id="WP_119777957.1">
    <property type="nucleotide sequence ID" value="NZ_QYUK01000011.1"/>
</dbReference>
<keyword evidence="2" id="KW-1185">Reference proteome</keyword>
<sequence length="355" mass="36617">MGLGNNDAGLAIPVNVFDLVTASILAASTAANATGQHPVSVSLGTFLGASLDLSITEQPQPPLGFRKITEEDIRNGDNILRTAQIRLLLRVDWQGALSGVLGLVNGLLDIVQLLGLDVDLLPTYGPNANDNLSVGIAVAPSQVRVTKLGCEPASTADRYVGMDIDTGLASAHVGQIDPTDFLSNSAPAHADPFNVLGIGYNLWGLIQPPLKILSVDLGVNLPIGAPTASPDVKGADTLDQAVFPDIYAAFAQPGHKSDTADFPSGTSVGTTDILSNLGKKLKDALRLQVSGAVGGLLQPIVDLVTFVAGTLIGDVLGPLLDGIVDLLLDTLGVRIGTAEVAVIDLQCGSARLVHQ</sequence>
<comment type="caution">
    <text evidence="1">The sequence shown here is derived from an EMBL/GenBank/DDBJ whole genome shotgun (WGS) entry which is preliminary data.</text>
</comment>
<accession>A0A418WBD6</accession>